<evidence type="ECO:0000313" key="2">
    <source>
        <dbReference type="EMBL" id="CAL1528393.1"/>
    </source>
</evidence>
<keyword evidence="3" id="KW-1185">Reference proteome</keyword>
<comment type="caution">
    <text evidence="2">The sequence shown here is derived from an EMBL/GenBank/DDBJ whole genome shotgun (WGS) entry which is preliminary data.</text>
</comment>
<accession>A0AAV2H4D3</accession>
<gene>
    <name evidence="2" type="ORF">GSLYS_00002563001</name>
</gene>
<evidence type="ECO:0000256" key="1">
    <source>
        <dbReference type="SAM" id="Phobius"/>
    </source>
</evidence>
<dbReference type="EMBL" id="CAXITT010000032">
    <property type="protein sequence ID" value="CAL1528393.1"/>
    <property type="molecule type" value="Genomic_DNA"/>
</dbReference>
<keyword evidence="1" id="KW-1133">Transmembrane helix</keyword>
<name>A0AAV2H4D3_LYMST</name>
<keyword evidence="1" id="KW-0472">Membrane</keyword>
<feature type="transmembrane region" description="Helical" evidence="1">
    <location>
        <begin position="23"/>
        <end position="44"/>
    </location>
</feature>
<reference evidence="2 3" key="1">
    <citation type="submission" date="2024-04" db="EMBL/GenBank/DDBJ databases">
        <authorList>
            <consortium name="Genoscope - CEA"/>
            <person name="William W."/>
        </authorList>
    </citation>
    <scope>NUCLEOTIDE SEQUENCE [LARGE SCALE GENOMIC DNA]</scope>
</reference>
<evidence type="ECO:0000313" key="3">
    <source>
        <dbReference type="Proteomes" id="UP001497497"/>
    </source>
</evidence>
<protein>
    <submittedName>
        <fullName evidence="2">Uncharacterized protein</fullName>
    </submittedName>
</protein>
<organism evidence="2 3">
    <name type="scientific">Lymnaea stagnalis</name>
    <name type="common">Great pond snail</name>
    <name type="synonym">Helix stagnalis</name>
    <dbReference type="NCBI Taxonomy" id="6523"/>
    <lineage>
        <taxon>Eukaryota</taxon>
        <taxon>Metazoa</taxon>
        <taxon>Spiralia</taxon>
        <taxon>Lophotrochozoa</taxon>
        <taxon>Mollusca</taxon>
        <taxon>Gastropoda</taxon>
        <taxon>Heterobranchia</taxon>
        <taxon>Euthyneura</taxon>
        <taxon>Panpulmonata</taxon>
        <taxon>Hygrophila</taxon>
        <taxon>Lymnaeoidea</taxon>
        <taxon>Lymnaeidae</taxon>
        <taxon>Lymnaea</taxon>
    </lineage>
</organism>
<keyword evidence="1" id="KW-0812">Transmembrane</keyword>
<dbReference type="AlphaFoldDB" id="A0AAV2H4D3"/>
<feature type="non-terminal residue" evidence="2">
    <location>
        <position position="1"/>
    </location>
</feature>
<dbReference type="Proteomes" id="UP001497497">
    <property type="component" value="Unassembled WGS sequence"/>
</dbReference>
<sequence length="242" mass="27428">GISPALNYSFSIEKDQIDNVSNVVKVIVAANVSVFVLWIIYVMCSWKGKALKFTPNHRRDASHLEIALSHRAVTNVEVIEDCQQTNIRREHNLKENCLYEEIDQHQVDGTYNYNTFAEQSTEIGNHYITLIEEDEAECHVEKSTKDNIYNTVIKNPLSESNTYITPVDEPNLRGNSGNNVIDSLPIDNDDFILPLNNSPIKVLYYINPIEIAAAENTEYITPLDELSSNPKYYIKETGESSA</sequence>
<proteinExistence type="predicted"/>